<reference evidence="8 9" key="2">
    <citation type="submission" date="2024-07" db="EMBL/GenBank/DDBJ databases">
        <authorList>
            <person name="Akdeniz Z."/>
        </authorList>
    </citation>
    <scope>NUCLEOTIDE SEQUENCE [LARGE SCALE GENOMIC DNA]</scope>
</reference>
<evidence type="ECO:0000313" key="8">
    <source>
        <dbReference type="EMBL" id="CAL6017350.1"/>
    </source>
</evidence>
<dbReference type="GO" id="GO:0005737">
    <property type="term" value="C:cytoplasm"/>
    <property type="evidence" value="ECO:0007669"/>
    <property type="project" value="TreeGrafter"/>
</dbReference>
<evidence type="ECO:0000256" key="5">
    <source>
        <dbReference type="ARBA" id="ARBA00023273"/>
    </source>
</evidence>
<dbReference type="PANTHER" id="PTHR14871">
    <property type="entry name" value="DYNEIN REGULATORY COMPLEX PROTEIN 9"/>
    <property type="match status" value="1"/>
</dbReference>
<evidence type="ECO:0000256" key="4">
    <source>
        <dbReference type="ARBA" id="ARBA00023212"/>
    </source>
</evidence>
<dbReference type="GO" id="GO:0044782">
    <property type="term" value="P:cilium organization"/>
    <property type="evidence" value="ECO:0007669"/>
    <property type="project" value="TreeGrafter"/>
</dbReference>
<keyword evidence="9" id="KW-1185">Reference proteome</keyword>
<organism evidence="7">
    <name type="scientific">Hexamita inflata</name>
    <dbReference type="NCBI Taxonomy" id="28002"/>
    <lineage>
        <taxon>Eukaryota</taxon>
        <taxon>Metamonada</taxon>
        <taxon>Diplomonadida</taxon>
        <taxon>Hexamitidae</taxon>
        <taxon>Hexamitinae</taxon>
        <taxon>Hexamita</taxon>
    </lineage>
</organism>
<protein>
    <recommendedName>
        <fullName evidence="10">Dynein regulatory complex protein 9</fullName>
    </recommendedName>
</protein>
<keyword evidence="5" id="KW-0966">Cell projection</keyword>
<evidence type="ECO:0000256" key="6">
    <source>
        <dbReference type="SAM" id="Coils"/>
    </source>
</evidence>
<feature type="coiled-coil region" evidence="6">
    <location>
        <begin position="89"/>
        <end position="116"/>
    </location>
</feature>
<reference evidence="7" key="1">
    <citation type="submission" date="2023-06" db="EMBL/GenBank/DDBJ databases">
        <authorList>
            <person name="Kurt Z."/>
        </authorList>
    </citation>
    <scope>NUCLEOTIDE SEQUENCE</scope>
</reference>
<dbReference type="EMBL" id="CAXDID020000078">
    <property type="protein sequence ID" value="CAL6017350.1"/>
    <property type="molecule type" value="Genomic_DNA"/>
</dbReference>
<dbReference type="AlphaFoldDB" id="A0AA86U744"/>
<comment type="subcellular location">
    <subcellularLocation>
        <location evidence="2">Cell projection</location>
    </subcellularLocation>
    <subcellularLocation>
        <location evidence="1">Cytoplasm</location>
        <location evidence="1">Cytoskeleton</location>
    </subcellularLocation>
</comment>
<keyword evidence="6" id="KW-0175">Coiled coil</keyword>
<dbReference type="GO" id="GO:0005856">
    <property type="term" value="C:cytoskeleton"/>
    <property type="evidence" value="ECO:0007669"/>
    <property type="project" value="UniProtKB-SubCell"/>
</dbReference>
<evidence type="ECO:0000313" key="9">
    <source>
        <dbReference type="Proteomes" id="UP001642409"/>
    </source>
</evidence>
<evidence type="ECO:0000256" key="1">
    <source>
        <dbReference type="ARBA" id="ARBA00004245"/>
    </source>
</evidence>
<feature type="coiled-coil region" evidence="6">
    <location>
        <begin position="175"/>
        <end position="252"/>
    </location>
</feature>
<comment type="caution">
    <text evidence="7">The sequence shown here is derived from an EMBL/GenBank/DDBJ whole genome shotgun (WGS) entry which is preliminary data.</text>
</comment>
<dbReference type="GO" id="GO:0031514">
    <property type="term" value="C:motile cilium"/>
    <property type="evidence" value="ECO:0007669"/>
    <property type="project" value="TreeGrafter"/>
</dbReference>
<evidence type="ECO:0000256" key="2">
    <source>
        <dbReference type="ARBA" id="ARBA00004316"/>
    </source>
</evidence>
<dbReference type="InterPro" id="IPR042618">
    <property type="entry name" value="IQCG"/>
</dbReference>
<evidence type="ECO:0000313" key="7">
    <source>
        <dbReference type="EMBL" id="CAI9940332.1"/>
    </source>
</evidence>
<dbReference type="PANTHER" id="PTHR14871:SF1">
    <property type="entry name" value="DYNEIN REGULATORY COMPLEX PROTEIN 9"/>
    <property type="match status" value="1"/>
</dbReference>
<proteinExistence type="predicted"/>
<name>A0AA86U744_9EUKA</name>
<sequence>MADHLTSVADEQQTTATLNQVDAILAVEVFTDAFNKFQLLDELAPDLSQHKDAITVYVGKEIERIIRRQEELESEFQLNIQRRDEAISLGEERKTIKHLNDQVQELAQRIQDSTKELCRNLKENPSVSENLVKTQTHRSDYKILVQNALQEFKQKNSYYELEHQISSQFSILQEHDDLQKREKQARKEVEELQNEIKKKKEQHEEFMNKNLKDLSQQKEDLQFEKERVRECLNLLQTELKAGSDEMKRIREAELNIQHEKLNNLIKQTTLQQKSDEILLQNIQKQTEEMSKTATEWNQKKDYTIKLLENEKSQLEKERQDKADEIKKLEDLCNRNKAEKKQWEENQAFQLRMKNATLEARKMRMEISRAYVQATFVESLCVTKKKKGKGKK</sequence>
<feature type="coiled-coil region" evidence="6">
    <location>
        <begin position="279"/>
        <end position="365"/>
    </location>
</feature>
<keyword evidence="4" id="KW-0206">Cytoskeleton</keyword>
<evidence type="ECO:0008006" key="10">
    <source>
        <dbReference type="Google" id="ProtNLM"/>
    </source>
</evidence>
<dbReference type="EMBL" id="CATOUU010000675">
    <property type="protein sequence ID" value="CAI9940332.1"/>
    <property type="molecule type" value="Genomic_DNA"/>
</dbReference>
<evidence type="ECO:0000256" key="3">
    <source>
        <dbReference type="ARBA" id="ARBA00022490"/>
    </source>
</evidence>
<accession>A0AA86U744</accession>
<keyword evidence="3" id="KW-0963">Cytoplasm</keyword>
<gene>
    <name evidence="8" type="ORF">HINF_LOCUS25947</name>
    <name evidence="7" type="ORF">HINF_LOCUS27977</name>
</gene>
<dbReference type="Proteomes" id="UP001642409">
    <property type="component" value="Unassembled WGS sequence"/>
</dbReference>